<dbReference type="AlphaFoldDB" id="A0A9J5YGS6"/>
<evidence type="ECO:0000313" key="1">
    <source>
        <dbReference type="EMBL" id="KAG5599449.1"/>
    </source>
</evidence>
<proteinExistence type="predicted"/>
<dbReference type="Proteomes" id="UP000824120">
    <property type="component" value="Chromosome 6"/>
</dbReference>
<organism evidence="1 2">
    <name type="scientific">Solanum commersonii</name>
    <name type="common">Commerson's wild potato</name>
    <name type="synonym">Commerson's nightshade</name>
    <dbReference type="NCBI Taxonomy" id="4109"/>
    <lineage>
        <taxon>Eukaryota</taxon>
        <taxon>Viridiplantae</taxon>
        <taxon>Streptophyta</taxon>
        <taxon>Embryophyta</taxon>
        <taxon>Tracheophyta</taxon>
        <taxon>Spermatophyta</taxon>
        <taxon>Magnoliopsida</taxon>
        <taxon>eudicotyledons</taxon>
        <taxon>Gunneridae</taxon>
        <taxon>Pentapetalae</taxon>
        <taxon>asterids</taxon>
        <taxon>lamiids</taxon>
        <taxon>Solanales</taxon>
        <taxon>Solanaceae</taxon>
        <taxon>Solanoideae</taxon>
        <taxon>Solaneae</taxon>
        <taxon>Solanum</taxon>
    </lineage>
</organism>
<gene>
    <name evidence="1" type="ORF">H5410_030819</name>
</gene>
<sequence>MVNENDVVEFYVNLNVLKGNVVTLSINGMELVFDPVHLGKIFNIPNVGLSEEEMSRFHEFTYELVHKGVFSRGNRRHEVSFRDIGIANALENKDSID</sequence>
<protein>
    <submittedName>
        <fullName evidence="1">Uncharacterized protein</fullName>
    </submittedName>
</protein>
<dbReference type="EMBL" id="JACXVP010000006">
    <property type="protein sequence ID" value="KAG5599449.1"/>
    <property type="molecule type" value="Genomic_DNA"/>
</dbReference>
<reference evidence="1 2" key="1">
    <citation type="submission" date="2020-09" db="EMBL/GenBank/DDBJ databases">
        <title>De no assembly of potato wild relative species, Solanum commersonii.</title>
        <authorList>
            <person name="Cho K."/>
        </authorList>
    </citation>
    <scope>NUCLEOTIDE SEQUENCE [LARGE SCALE GENOMIC DNA]</scope>
    <source>
        <strain evidence="1">LZ3.2</strain>
        <tissue evidence="1">Leaf</tissue>
    </source>
</reference>
<evidence type="ECO:0000313" key="2">
    <source>
        <dbReference type="Proteomes" id="UP000824120"/>
    </source>
</evidence>
<comment type="caution">
    <text evidence="1">The sequence shown here is derived from an EMBL/GenBank/DDBJ whole genome shotgun (WGS) entry which is preliminary data.</text>
</comment>
<name>A0A9J5YGS6_SOLCO</name>
<accession>A0A9J5YGS6</accession>
<keyword evidence="2" id="KW-1185">Reference proteome</keyword>